<dbReference type="AlphaFoldDB" id="A0AAD8L1V8"/>
<evidence type="ECO:0000313" key="2">
    <source>
        <dbReference type="Proteomes" id="UP001229421"/>
    </source>
</evidence>
<organism evidence="1 2">
    <name type="scientific">Tagetes erecta</name>
    <name type="common">African marigold</name>
    <dbReference type="NCBI Taxonomy" id="13708"/>
    <lineage>
        <taxon>Eukaryota</taxon>
        <taxon>Viridiplantae</taxon>
        <taxon>Streptophyta</taxon>
        <taxon>Embryophyta</taxon>
        <taxon>Tracheophyta</taxon>
        <taxon>Spermatophyta</taxon>
        <taxon>Magnoliopsida</taxon>
        <taxon>eudicotyledons</taxon>
        <taxon>Gunneridae</taxon>
        <taxon>Pentapetalae</taxon>
        <taxon>asterids</taxon>
        <taxon>campanulids</taxon>
        <taxon>Asterales</taxon>
        <taxon>Asteraceae</taxon>
        <taxon>Asteroideae</taxon>
        <taxon>Heliantheae alliance</taxon>
        <taxon>Tageteae</taxon>
        <taxon>Tagetes</taxon>
    </lineage>
</organism>
<sequence length="93" mass="10539">MIGKSNGWDAFSLKLIMDQNDVDGVNTSFFIFSSLHAGVKHGDTIIQIQFNTNTNTNPLSFSLSVVFNRNQFAFFFTYPLLIIVQKHDLHLSI</sequence>
<reference evidence="1" key="1">
    <citation type="journal article" date="2023" name="bioRxiv">
        <title>Improved chromosome-level genome assembly for marigold (Tagetes erecta).</title>
        <authorList>
            <person name="Jiang F."/>
            <person name="Yuan L."/>
            <person name="Wang S."/>
            <person name="Wang H."/>
            <person name="Xu D."/>
            <person name="Wang A."/>
            <person name="Fan W."/>
        </authorList>
    </citation>
    <scope>NUCLEOTIDE SEQUENCE</scope>
    <source>
        <strain evidence="1">WSJ</strain>
        <tissue evidence="1">Leaf</tissue>
    </source>
</reference>
<keyword evidence="2" id="KW-1185">Reference proteome</keyword>
<protein>
    <submittedName>
        <fullName evidence="1">Uncharacterized protein</fullName>
    </submittedName>
</protein>
<dbReference type="EMBL" id="JAUHHV010000002">
    <property type="protein sequence ID" value="KAK1431291.1"/>
    <property type="molecule type" value="Genomic_DNA"/>
</dbReference>
<accession>A0AAD8L1V8</accession>
<gene>
    <name evidence="1" type="ORF">QVD17_07747</name>
</gene>
<comment type="caution">
    <text evidence="1">The sequence shown here is derived from an EMBL/GenBank/DDBJ whole genome shotgun (WGS) entry which is preliminary data.</text>
</comment>
<proteinExistence type="predicted"/>
<evidence type="ECO:0000313" key="1">
    <source>
        <dbReference type="EMBL" id="KAK1431291.1"/>
    </source>
</evidence>
<name>A0AAD8L1V8_TARER</name>
<dbReference type="Proteomes" id="UP001229421">
    <property type="component" value="Unassembled WGS sequence"/>
</dbReference>